<protein>
    <recommendedName>
        <fullName evidence="4">Peptidase E</fullName>
    </recommendedName>
</protein>
<feature type="signal peptide" evidence="1">
    <location>
        <begin position="1"/>
        <end position="19"/>
    </location>
</feature>
<dbReference type="RefSeq" id="WP_129465238.1">
    <property type="nucleotide sequence ID" value="NZ_SBKQ01000013.1"/>
</dbReference>
<accession>A0A4Q1KJ59</accession>
<dbReference type="OrthoDB" id="5735516at2"/>
<dbReference type="InterPro" id="IPR046525">
    <property type="entry name" value="DUF6702"/>
</dbReference>
<reference evidence="3" key="1">
    <citation type="submission" date="2019-01" db="EMBL/GenBank/DDBJ databases">
        <title>Cytophagaceae bacterium strain CAR-16.</title>
        <authorList>
            <person name="Chen W.-M."/>
        </authorList>
    </citation>
    <scope>NUCLEOTIDE SEQUENCE [LARGE SCALE GENOMIC DNA]</scope>
    <source>
        <strain evidence="3">ICH-30</strain>
    </source>
</reference>
<dbReference type="AlphaFoldDB" id="A0A4Q1KJ59"/>
<dbReference type="Proteomes" id="UP000289734">
    <property type="component" value="Unassembled WGS sequence"/>
</dbReference>
<sequence length="167" mass="19715">MKNKRLLLFLMVFSLAVSAFEMHKFYVSVTQINFAQDKKTIQITSRIFIDDLNNTLEKKHKKKFYIGSTKESDEELHLLKNYINENFSVKVNNKPKQVVYLDKEIEDDVIILYQVIRDIPKINSLEIKNTLLFDFLPEQQHIIHTQVLDKKQSALLTLENPAELLKY</sequence>
<proteinExistence type="predicted"/>
<feature type="chain" id="PRO_5020522905" description="Peptidase E" evidence="1">
    <location>
        <begin position="20"/>
        <end position="167"/>
    </location>
</feature>
<evidence type="ECO:0008006" key="4">
    <source>
        <dbReference type="Google" id="ProtNLM"/>
    </source>
</evidence>
<organism evidence="2 3">
    <name type="scientific">Flavobacterium piscinae</name>
    <dbReference type="NCBI Taxonomy" id="2506424"/>
    <lineage>
        <taxon>Bacteria</taxon>
        <taxon>Pseudomonadati</taxon>
        <taxon>Bacteroidota</taxon>
        <taxon>Flavobacteriia</taxon>
        <taxon>Flavobacteriales</taxon>
        <taxon>Flavobacteriaceae</taxon>
        <taxon>Flavobacterium</taxon>
    </lineage>
</organism>
<keyword evidence="3" id="KW-1185">Reference proteome</keyword>
<gene>
    <name evidence="2" type="ORF">EQG68_12575</name>
</gene>
<comment type="caution">
    <text evidence="2">The sequence shown here is derived from an EMBL/GenBank/DDBJ whole genome shotgun (WGS) entry which is preliminary data.</text>
</comment>
<evidence type="ECO:0000313" key="3">
    <source>
        <dbReference type="Proteomes" id="UP000289734"/>
    </source>
</evidence>
<dbReference type="EMBL" id="SBKQ01000013">
    <property type="protein sequence ID" value="RXR29697.1"/>
    <property type="molecule type" value="Genomic_DNA"/>
</dbReference>
<dbReference type="Pfam" id="PF20420">
    <property type="entry name" value="DUF6702"/>
    <property type="match status" value="1"/>
</dbReference>
<name>A0A4Q1KJ59_9FLAO</name>
<keyword evidence="1" id="KW-0732">Signal</keyword>
<evidence type="ECO:0000313" key="2">
    <source>
        <dbReference type="EMBL" id="RXR29697.1"/>
    </source>
</evidence>
<evidence type="ECO:0000256" key="1">
    <source>
        <dbReference type="SAM" id="SignalP"/>
    </source>
</evidence>